<dbReference type="EMBL" id="CP060436">
    <property type="protein sequence ID" value="QPM88931.1"/>
    <property type="molecule type" value="Genomic_DNA"/>
</dbReference>
<evidence type="ECO:0000313" key="1">
    <source>
        <dbReference type="EMBL" id="QPM88931.1"/>
    </source>
</evidence>
<evidence type="ECO:0008006" key="3">
    <source>
        <dbReference type="Google" id="ProtNLM"/>
    </source>
</evidence>
<accession>A0A418SI46</accession>
<organism evidence="1 2">
    <name type="scientific">Pseudooceanicola algae</name>
    <dbReference type="NCBI Taxonomy" id="1537215"/>
    <lineage>
        <taxon>Bacteria</taxon>
        <taxon>Pseudomonadati</taxon>
        <taxon>Pseudomonadota</taxon>
        <taxon>Alphaproteobacteria</taxon>
        <taxon>Rhodobacterales</taxon>
        <taxon>Paracoccaceae</taxon>
        <taxon>Pseudooceanicola</taxon>
    </lineage>
</organism>
<dbReference type="RefSeq" id="WP_196941886.1">
    <property type="nucleotide sequence ID" value="NZ_CP060436.1"/>
</dbReference>
<reference evidence="1 2" key="1">
    <citation type="submission" date="2020-08" db="EMBL/GenBank/DDBJ databases">
        <title>Genome sequence of Rhodobacteraceae bacterium Lw-13e.</title>
        <authorList>
            <person name="Poehlein A."/>
            <person name="Wolter L."/>
            <person name="Daniel R."/>
            <person name="Brinkhoff T."/>
        </authorList>
    </citation>
    <scope>NUCLEOTIDE SEQUENCE [LARGE SCALE GENOMIC DNA]</scope>
    <source>
        <strain evidence="1 2">Lw-13e</strain>
    </source>
</reference>
<dbReference type="Gene3D" id="3.30.1150.10">
    <property type="match status" value="1"/>
</dbReference>
<keyword evidence="2" id="KW-1185">Reference proteome</keyword>
<sequence>MNNLRLSVESCWSVDPGSPAAQVTVTLAFSMDREGRVLPNSIEMVAATGGEASAARTAFLDARRAVLACQREGYPLPAEKYDQWQNIEMTFNPENMRNL</sequence>
<protein>
    <recommendedName>
        <fullName evidence="3">Gram-negative bacterial tonB protein</fullName>
    </recommendedName>
</protein>
<dbReference type="AlphaFoldDB" id="A0A418SI46"/>
<evidence type="ECO:0000313" key="2">
    <source>
        <dbReference type="Proteomes" id="UP000283786"/>
    </source>
</evidence>
<proteinExistence type="predicted"/>
<name>A0A418SI46_9RHOB</name>
<gene>
    <name evidence="1" type="ORF">PSAL_001340</name>
</gene>
<dbReference type="SUPFAM" id="SSF74653">
    <property type="entry name" value="TolA/TonB C-terminal domain"/>
    <property type="match status" value="1"/>
</dbReference>
<dbReference type="Proteomes" id="UP000283786">
    <property type="component" value="Chromosome"/>
</dbReference>
<dbReference type="KEGG" id="palw:PSAL_001340"/>